<dbReference type="EMBL" id="QTSX02002179">
    <property type="protein sequence ID" value="KAJ9077781.1"/>
    <property type="molecule type" value="Genomic_DNA"/>
</dbReference>
<reference evidence="1" key="1">
    <citation type="submission" date="2022-04" db="EMBL/GenBank/DDBJ databases">
        <title>Genome of the entomopathogenic fungus Entomophthora muscae.</title>
        <authorList>
            <person name="Elya C."/>
            <person name="Lovett B.R."/>
            <person name="Lee E."/>
            <person name="Macias A.M."/>
            <person name="Hajek A.E."/>
            <person name="De Bivort B.L."/>
            <person name="Kasson M.T."/>
            <person name="De Fine Licht H.H."/>
            <person name="Stajich J.E."/>
        </authorList>
    </citation>
    <scope>NUCLEOTIDE SEQUENCE</scope>
    <source>
        <strain evidence="1">Berkeley</strain>
    </source>
</reference>
<accession>A0ACC2TTH9</accession>
<evidence type="ECO:0000313" key="1">
    <source>
        <dbReference type="EMBL" id="KAJ9077781.1"/>
    </source>
</evidence>
<evidence type="ECO:0000313" key="2">
    <source>
        <dbReference type="Proteomes" id="UP001165960"/>
    </source>
</evidence>
<dbReference type="Proteomes" id="UP001165960">
    <property type="component" value="Unassembled WGS sequence"/>
</dbReference>
<gene>
    <name evidence="1" type="ORF">DSO57_1013427</name>
</gene>
<protein>
    <submittedName>
        <fullName evidence="1">Uncharacterized protein</fullName>
    </submittedName>
</protein>
<name>A0ACC2TTH9_9FUNG</name>
<comment type="caution">
    <text evidence="1">The sequence shown here is derived from an EMBL/GenBank/DDBJ whole genome shotgun (WGS) entry which is preliminary data.</text>
</comment>
<keyword evidence="2" id="KW-1185">Reference proteome</keyword>
<organism evidence="1 2">
    <name type="scientific">Entomophthora muscae</name>
    <dbReference type="NCBI Taxonomy" id="34485"/>
    <lineage>
        <taxon>Eukaryota</taxon>
        <taxon>Fungi</taxon>
        <taxon>Fungi incertae sedis</taxon>
        <taxon>Zoopagomycota</taxon>
        <taxon>Entomophthoromycotina</taxon>
        <taxon>Entomophthoromycetes</taxon>
        <taxon>Entomophthorales</taxon>
        <taxon>Entomophthoraceae</taxon>
        <taxon>Entomophthora</taxon>
    </lineage>
</organism>
<sequence length="468" mass="52708">MARKNRSKADNPNKIQPKKRAPRSTSLAIYKAPKALKKDNRKTKANRDESWIQSRAAKSLQSTSNAEKKLYNLIVDSTFLANSMTVSQTSRRVVVYITAKEQESKKAYVYIKNIYESIFLLAQKNVQSRSTIGQLKKNLDAHNIFVMTLSTFNLVLKHELLTLEMFSAIFAMHAVLHPLKQALRRFKPPQHSLPGIYITSNMFLLLARHSMVSLELGFDIKNPIKSSSASLDILKDNPVILKIQKDGLELQNELGLWASELYFSHALNRLAELMDNNNFLSLVGGALSHSLLEPSLLAANAVSKLHPGRSELSTSQKVRALLNLLACQSSVRRFRGVILTSCPLMAIYLKKVLGCFYTKHNAATEAAVPRPEGYIGPLPSIEDVLSSYSNGDVQVLITTFDFFPRLKDKGATWVVLFNASLSVWSYLNLNLTLSSVETYYVFKDDEGRNEIIEFDRDHGDTISYLRLY</sequence>
<proteinExistence type="predicted"/>